<dbReference type="Pfam" id="PF09876">
    <property type="entry name" value="DUF2103"/>
    <property type="match status" value="1"/>
</dbReference>
<gene>
    <name evidence="1" type="ORF">A3G90_01280</name>
</gene>
<protein>
    <submittedName>
        <fullName evidence="1">Uncharacterized protein</fullName>
    </submittedName>
</protein>
<comment type="caution">
    <text evidence="1">The sequence shown here is derived from an EMBL/GenBank/DDBJ whole genome shotgun (WGS) entry which is preliminary data.</text>
</comment>
<sequence>MTSLRGGTHTTLTETAELVVRALETIPGVTKISPGIITKNSRKGGNRHVTAAFTNAGLELIISGQGVQKVAAHCNPTEAARIYTTLTLHKKLSGFAFKTRDKKPGI</sequence>
<evidence type="ECO:0000313" key="1">
    <source>
        <dbReference type="EMBL" id="OGG84701.1"/>
    </source>
</evidence>
<dbReference type="AlphaFoldDB" id="A0A1F6FFQ9"/>
<reference evidence="1 2" key="1">
    <citation type="journal article" date="2016" name="Nat. Commun.">
        <title>Thousands of microbial genomes shed light on interconnected biogeochemical processes in an aquifer system.</title>
        <authorList>
            <person name="Anantharaman K."/>
            <person name="Brown C.T."/>
            <person name="Hug L.A."/>
            <person name="Sharon I."/>
            <person name="Castelle C.J."/>
            <person name="Probst A.J."/>
            <person name="Thomas B.C."/>
            <person name="Singh A."/>
            <person name="Wilkins M.J."/>
            <person name="Karaoz U."/>
            <person name="Brodie E.L."/>
            <person name="Williams K.H."/>
            <person name="Hubbard S.S."/>
            <person name="Banfield J.F."/>
        </authorList>
    </citation>
    <scope>NUCLEOTIDE SEQUENCE [LARGE SCALE GENOMIC DNA]</scope>
</reference>
<organism evidence="1 2">
    <name type="scientific">Candidatus Kaiserbacteria bacterium RIFCSPLOWO2_12_FULL_45_26</name>
    <dbReference type="NCBI Taxonomy" id="1798525"/>
    <lineage>
        <taxon>Bacteria</taxon>
        <taxon>Candidatus Kaiseribacteriota</taxon>
    </lineage>
</organism>
<name>A0A1F6FFQ9_9BACT</name>
<dbReference type="STRING" id="1798525.A3G90_01280"/>
<dbReference type="EMBL" id="MFMM01000001">
    <property type="protein sequence ID" value="OGG84701.1"/>
    <property type="molecule type" value="Genomic_DNA"/>
</dbReference>
<dbReference type="Proteomes" id="UP000177325">
    <property type="component" value="Unassembled WGS sequence"/>
</dbReference>
<evidence type="ECO:0000313" key="2">
    <source>
        <dbReference type="Proteomes" id="UP000177325"/>
    </source>
</evidence>
<dbReference type="InterPro" id="IPR018664">
    <property type="entry name" value="DUF2103_metal-binding"/>
</dbReference>
<proteinExistence type="predicted"/>
<accession>A0A1F6FFQ9</accession>